<dbReference type="InterPro" id="IPR029058">
    <property type="entry name" value="AB_hydrolase_fold"/>
</dbReference>
<dbReference type="PRINTS" id="PR00862">
    <property type="entry name" value="PROLIGOPTASE"/>
</dbReference>
<dbReference type="InterPro" id="IPR002470">
    <property type="entry name" value="Peptidase_S9A"/>
</dbReference>
<dbReference type="GO" id="GO:0006508">
    <property type="term" value="P:proteolysis"/>
    <property type="evidence" value="ECO:0007669"/>
    <property type="project" value="UniProtKB-KW"/>
</dbReference>
<dbReference type="RefSeq" id="WP_394819049.1">
    <property type="nucleotide sequence ID" value="NZ_JAWJZY010000001.1"/>
</dbReference>
<dbReference type="Gene3D" id="2.130.10.120">
    <property type="entry name" value="Prolyl oligopeptidase, N-terminal domain"/>
    <property type="match status" value="1"/>
</dbReference>
<dbReference type="PANTHER" id="PTHR11757:SF19">
    <property type="entry name" value="PROLYL ENDOPEPTIDASE-LIKE"/>
    <property type="match status" value="1"/>
</dbReference>
<keyword evidence="4" id="KW-0720">Serine protease</keyword>
<evidence type="ECO:0000256" key="4">
    <source>
        <dbReference type="ARBA" id="ARBA00022825"/>
    </source>
</evidence>
<dbReference type="Pfam" id="PF02897">
    <property type="entry name" value="Peptidase_S9_N"/>
    <property type="match status" value="1"/>
</dbReference>
<feature type="domain" description="Peptidase S9 prolyl oligopeptidase catalytic" evidence="5">
    <location>
        <begin position="475"/>
        <end position="688"/>
    </location>
</feature>
<dbReference type="SUPFAM" id="SSF50993">
    <property type="entry name" value="Peptidase/esterase 'gauge' domain"/>
    <property type="match status" value="1"/>
</dbReference>
<organism evidence="7 8">
    <name type="scientific">Sorlinia euscelidii</name>
    <dbReference type="NCBI Taxonomy" id="3081148"/>
    <lineage>
        <taxon>Bacteria</taxon>
        <taxon>Pseudomonadati</taxon>
        <taxon>Pseudomonadota</taxon>
        <taxon>Alphaproteobacteria</taxon>
        <taxon>Acetobacterales</taxon>
        <taxon>Acetobacteraceae</taxon>
        <taxon>Sorlinia</taxon>
    </lineage>
</organism>
<evidence type="ECO:0000256" key="1">
    <source>
        <dbReference type="ARBA" id="ARBA00005228"/>
    </source>
</evidence>
<keyword evidence="8" id="KW-1185">Reference proteome</keyword>
<dbReference type="InterPro" id="IPR051543">
    <property type="entry name" value="Serine_Peptidase_S9A"/>
</dbReference>
<dbReference type="EMBL" id="JAWJZY010000001">
    <property type="protein sequence ID" value="MEE8658111.1"/>
    <property type="molecule type" value="Genomic_DNA"/>
</dbReference>
<dbReference type="PANTHER" id="PTHR11757">
    <property type="entry name" value="PROTEASE FAMILY S9A OLIGOPEPTIDASE"/>
    <property type="match status" value="1"/>
</dbReference>
<feature type="domain" description="Peptidase S9A N-terminal" evidence="6">
    <location>
        <begin position="3"/>
        <end position="413"/>
    </location>
</feature>
<name>A0ABU7U1A5_9PROT</name>
<evidence type="ECO:0000259" key="6">
    <source>
        <dbReference type="Pfam" id="PF02897"/>
    </source>
</evidence>
<dbReference type="Pfam" id="PF00326">
    <property type="entry name" value="Peptidase_S9"/>
    <property type="match status" value="1"/>
</dbReference>
<evidence type="ECO:0000256" key="2">
    <source>
        <dbReference type="ARBA" id="ARBA00022670"/>
    </source>
</evidence>
<comment type="similarity">
    <text evidence="1">Belongs to the peptidase S9A family.</text>
</comment>
<dbReference type="InterPro" id="IPR023302">
    <property type="entry name" value="Pept_S9A_N"/>
</dbReference>
<comment type="caution">
    <text evidence="7">The sequence shown here is derived from an EMBL/GenBank/DDBJ whole genome shotgun (WGS) entry which is preliminary data.</text>
</comment>
<reference evidence="7 8" key="1">
    <citation type="submission" date="2023-10" db="EMBL/GenBank/DDBJ databases">
        <title>Sorlinia euscelidii gen. nov., sp. nov., an acetic acid bacteria isolated from the gut of Euscelidius variegatus emitter.</title>
        <authorList>
            <person name="Michoud G."/>
            <person name="Marasco R."/>
            <person name="Seferji K."/>
            <person name="Gonella E."/>
            <person name="Garuglieri E."/>
            <person name="Alma A."/>
            <person name="Mapelli F."/>
            <person name="Borin S."/>
            <person name="Daffonchio D."/>
            <person name="Crotti E."/>
        </authorList>
    </citation>
    <scope>NUCLEOTIDE SEQUENCE [LARGE SCALE GENOMIC DNA]</scope>
    <source>
        <strain evidence="7 8">EV16P</strain>
    </source>
</reference>
<dbReference type="InterPro" id="IPR001375">
    <property type="entry name" value="Peptidase_S9_cat"/>
</dbReference>
<dbReference type="SUPFAM" id="SSF53474">
    <property type="entry name" value="alpha/beta-Hydrolases"/>
    <property type="match status" value="1"/>
</dbReference>
<keyword evidence="2 7" id="KW-0645">Protease</keyword>
<dbReference type="Proteomes" id="UP001312908">
    <property type="component" value="Unassembled WGS sequence"/>
</dbReference>
<evidence type="ECO:0000313" key="8">
    <source>
        <dbReference type="Proteomes" id="UP001312908"/>
    </source>
</evidence>
<evidence type="ECO:0000256" key="3">
    <source>
        <dbReference type="ARBA" id="ARBA00022801"/>
    </source>
</evidence>
<keyword evidence="3" id="KW-0378">Hydrolase</keyword>
<sequence>MQPPAPRSVPVETTQLGRSRTDHYAWMKDENWQDVLQRPEILREDIAQHLRAENAYADAVLAKMAPERERLFEEMMGRTPGAEESVPWPDGAWEYASRFREGSEYPILFRRHIESGREEILLDANCEAGRYAYFALSETAHSPDHRYFIYAVDTQGSEIYRIVVKDTMNGDIVGQEITDSTGRFVVSPDSAWIFWIWRDQHGRPRKVFRRPLTGGDDTLIFEETNPGYFLTLQETLSRKWIMLGRGDHDTNETRLIDARTPTETPRIFRPARTGIRYHLTHWHDRFMIVTNEDAIDFKIMQTSDDPTLWEEWKPFLPMKAGHFVMSVSACHTHLAWAERVDGNVDIHFIPRDAVGDIRSQSTAITPEEAAFDLTPLGFLEYNKSLLRYVYASPTTPPEWFDYEVASGRKNFRKRRDVPSGHQAADYRVERLFATAADGARIPITILSRKETKRDGSAPMLLYGYGSYGIPMDAEFSISALSLADRGWFYAVAHVRGGSEKGWSWFLDGRGEKKTNSFTDFITCAQHLIDENFVRQGRIVAQGASAGGLLMGAVANMAPDLFGGIAAQVPFVDMLNTMSDASLPLTPPEWPEWGNPLEDETAYDRIAGYSPYDNIAPRHYPPILATGGLTDPRVTYWEPAKWIAKLRAIAKGGPFLCRINMEAGHGGASGRYRRLKDVAMIYSFAIWALSEKKPS</sequence>
<dbReference type="GO" id="GO:0008233">
    <property type="term" value="F:peptidase activity"/>
    <property type="evidence" value="ECO:0007669"/>
    <property type="project" value="UniProtKB-KW"/>
</dbReference>
<accession>A0ABU7U1A5</accession>
<dbReference type="Gene3D" id="3.40.50.1820">
    <property type="entry name" value="alpha/beta hydrolase"/>
    <property type="match status" value="1"/>
</dbReference>
<proteinExistence type="inferred from homology"/>
<protein>
    <submittedName>
        <fullName evidence="7">Protease 2</fullName>
    </submittedName>
</protein>
<evidence type="ECO:0000313" key="7">
    <source>
        <dbReference type="EMBL" id="MEE8658111.1"/>
    </source>
</evidence>
<gene>
    <name evidence="7" type="ORF">DOFOFD_03670</name>
</gene>
<evidence type="ECO:0000259" key="5">
    <source>
        <dbReference type="Pfam" id="PF00326"/>
    </source>
</evidence>